<dbReference type="CDD" id="cd06223">
    <property type="entry name" value="PRTases_typeI"/>
    <property type="match status" value="1"/>
</dbReference>
<keyword evidence="4" id="KW-1185">Reference proteome</keyword>
<dbReference type="PANTHER" id="PTHR47505">
    <property type="entry name" value="DNA UTILIZATION PROTEIN YHGH"/>
    <property type="match status" value="1"/>
</dbReference>
<organism evidence="3 4">
    <name type="scientific">Salsuginibacillus halophilus</name>
    <dbReference type="NCBI Taxonomy" id="517424"/>
    <lineage>
        <taxon>Bacteria</taxon>
        <taxon>Bacillati</taxon>
        <taxon>Bacillota</taxon>
        <taxon>Bacilli</taxon>
        <taxon>Bacillales</taxon>
        <taxon>Bacillaceae</taxon>
        <taxon>Salsuginibacillus</taxon>
    </lineage>
</organism>
<evidence type="ECO:0000313" key="3">
    <source>
        <dbReference type="EMBL" id="PSL48567.1"/>
    </source>
</evidence>
<accession>A0A2P8HQS1</accession>
<name>A0A2P8HQS1_9BACI</name>
<evidence type="ECO:0000259" key="2">
    <source>
        <dbReference type="Pfam" id="PF00156"/>
    </source>
</evidence>
<gene>
    <name evidence="3" type="ORF">B0H94_104168</name>
</gene>
<protein>
    <submittedName>
        <fullName evidence="3">Competence protein ComFC</fullName>
    </submittedName>
</protein>
<comment type="caution">
    <text evidence="3">The sequence shown here is derived from an EMBL/GenBank/DDBJ whole genome shotgun (WGS) entry which is preliminary data.</text>
</comment>
<reference evidence="3 4" key="1">
    <citation type="submission" date="2018-03" db="EMBL/GenBank/DDBJ databases">
        <title>Genomic Encyclopedia of Type Strains, Phase III (KMG-III): the genomes of soil and plant-associated and newly described type strains.</title>
        <authorList>
            <person name="Whitman W."/>
        </authorList>
    </citation>
    <scope>NUCLEOTIDE SEQUENCE [LARGE SCALE GENOMIC DNA]</scope>
    <source>
        <strain evidence="3 4">CGMCC 1.07653</strain>
    </source>
</reference>
<proteinExistence type="inferred from homology"/>
<sequence>MHLRDLTATGPPCLACHTPIAQPVSWRALLIPDKDKFCHACRSQLCLLPEGCPGCSHPLLPQETSCYSCRKWDQSLHWRGLINQNVAIYPYNDFCRNLVARWKYRGDAAIAEGFRPAFVKAYKRHFPDCLPVPIPLAPERLLERGFNQAEQLASFVGEPVNVLKRPEMAEKQSKTSYAGRLNGDSRPFVFDNHREFAIKDRHLLLIDDIYTTGATVRKAARPLLEAGAAAVSALTLARAVKLADEGGFV</sequence>
<dbReference type="Gene3D" id="3.40.50.2020">
    <property type="match status" value="1"/>
</dbReference>
<comment type="similarity">
    <text evidence="1">Belongs to the ComF/GntX family.</text>
</comment>
<dbReference type="SUPFAM" id="SSF53271">
    <property type="entry name" value="PRTase-like"/>
    <property type="match status" value="1"/>
</dbReference>
<dbReference type="InterPro" id="IPR051910">
    <property type="entry name" value="ComF/GntX_DNA_util-trans"/>
</dbReference>
<dbReference type="OrthoDB" id="9779910at2"/>
<dbReference type="InterPro" id="IPR000836">
    <property type="entry name" value="PRTase_dom"/>
</dbReference>
<feature type="domain" description="Phosphoribosyltransferase" evidence="2">
    <location>
        <begin position="174"/>
        <end position="238"/>
    </location>
</feature>
<evidence type="ECO:0000313" key="4">
    <source>
        <dbReference type="Proteomes" id="UP000242310"/>
    </source>
</evidence>
<dbReference type="PANTHER" id="PTHR47505:SF1">
    <property type="entry name" value="DNA UTILIZATION PROTEIN YHGH"/>
    <property type="match status" value="1"/>
</dbReference>
<dbReference type="AlphaFoldDB" id="A0A2P8HQS1"/>
<dbReference type="InterPro" id="IPR029057">
    <property type="entry name" value="PRTase-like"/>
</dbReference>
<dbReference type="Pfam" id="PF00156">
    <property type="entry name" value="Pribosyltran"/>
    <property type="match status" value="1"/>
</dbReference>
<evidence type="ECO:0000256" key="1">
    <source>
        <dbReference type="ARBA" id="ARBA00008007"/>
    </source>
</evidence>
<dbReference type="EMBL" id="PYAV01000004">
    <property type="protein sequence ID" value="PSL48567.1"/>
    <property type="molecule type" value="Genomic_DNA"/>
</dbReference>
<dbReference type="Proteomes" id="UP000242310">
    <property type="component" value="Unassembled WGS sequence"/>
</dbReference>